<keyword evidence="2" id="KW-1185">Reference proteome</keyword>
<dbReference type="KEGG" id="ltr:EVS81_04970"/>
<evidence type="ECO:0000313" key="1">
    <source>
        <dbReference type="EMBL" id="QBE48266.1"/>
    </source>
</evidence>
<dbReference type="RefSeq" id="WP_130109404.1">
    <property type="nucleotide sequence ID" value="NZ_CP035806.1"/>
</dbReference>
<reference evidence="1 2" key="1">
    <citation type="submission" date="2019-02" db="EMBL/GenBank/DDBJ databases">
        <authorList>
            <person name="Sun L."/>
            <person name="Pan D."/>
            <person name="Wu X."/>
        </authorList>
    </citation>
    <scope>NUCLEOTIDE SEQUENCE [LARGE SCALE GENOMIC DNA]</scope>
    <source>
        <strain evidence="1 2">JW-1</strain>
    </source>
</reference>
<evidence type="ECO:0000313" key="2">
    <source>
        <dbReference type="Proteomes" id="UP000289260"/>
    </source>
</evidence>
<organism evidence="1 2">
    <name type="scientific">Leucobacter triazinivorans</name>
    <dbReference type="NCBI Taxonomy" id="1784719"/>
    <lineage>
        <taxon>Bacteria</taxon>
        <taxon>Bacillati</taxon>
        <taxon>Actinomycetota</taxon>
        <taxon>Actinomycetes</taxon>
        <taxon>Micrococcales</taxon>
        <taxon>Microbacteriaceae</taxon>
        <taxon>Leucobacter</taxon>
    </lineage>
</organism>
<dbReference type="InterPro" id="IPR029062">
    <property type="entry name" value="Class_I_gatase-like"/>
</dbReference>
<dbReference type="InterPro" id="IPR044668">
    <property type="entry name" value="PuuD-like"/>
</dbReference>
<dbReference type="AlphaFoldDB" id="A0A4P6KD30"/>
<dbReference type="Gene3D" id="3.40.50.880">
    <property type="match status" value="1"/>
</dbReference>
<accession>A0A4P6KD30</accession>
<dbReference type="OrthoDB" id="9813383at2"/>
<proteinExistence type="predicted"/>
<protein>
    <submittedName>
        <fullName evidence="1">Gamma-glutamyl-gamma-aminobutyrate hydrolase family protein</fullName>
    </submittedName>
</protein>
<name>A0A4P6KD30_9MICO</name>
<keyword evidence="1" id="KW-0378">Hydrolase</keyword>
<gene>
    <name evidence="1" type="ORF">EVS81_04970</name>
</gene>
<dbReference type="PANTHER" id="PTHR43235">
    <property type="entry name" value="GLUTAMINE AMIDOTRANSFERASE PB2B2.05-RELATED"/>
    <property type="match status" value="1"/>
</dbReference>
<dbReference type="GO" id="GO:0033969">
    <property type="term" value="F:gamma-glutamyl-gamma-aminobutyrate hydrolase activity"/>
    <property type="evidence" value="ECO:0007669"/>
    <property type="project" value="TreeGrafter"/>
</dbReference>
<dbReference type="PANTHER" id="PTHR43235:SF1">
    <property type="entry name" value="GLUTAMINE AMIDOTRANSFERASE PB2B2.05-RELATED"/>
    <property type="match status" value="1"/>
</dbReference>
<dbReference type="GO" id="GO:0006598">
    <property type="term" value="P:polyamine catabolic process"/>
    <property type="evidence" value="ECO:0007669"/>
    <property type="project" value="TreeGrafter"/>
</dbReference>
<dbReference type="EMBL" id="CP035806">
    <property type="protein sequence ID" value="QBE48266.1"/>
    <property type="molecule type" value="Genomic_DNA"/>
</dbReference>
<dbReference type="CDD" id="cd01745">
    <property type="entry name" value="GATase1_2"/>
    <property type="match status" value="1"/>
</dbReference>
<dbReference type="SUPFAM" id="SSF52317">
    <property type="entry name" value="Class I glutamine amidotransferase-like"/>
    <property type="match status" value="1"/>
</dbReference>
<sequence>MTAPLIGISAPRSAEESAFGIKDSTLQVMEYADAVVSAGGRAVLLPSTAQIPEDLLAGIDGLVLSGGGDLSPSLFGEEPVEASYGISEIRDAYETALVLDAQKRKIPVLAICRGLQLINVLRGGSLHMHIDGHWQTESADQATHRVMPVAGSFFSTIVGSEAVDVNSYHHQAIDVLGSGLTPAAHDGSLIEAFEDLENDILAVQWHPEHMFAVSESQLALFRNLVERASRNEERK</sequence>
<dbReference type="InterPro" id="IPR011697">
    <property type="entry name" value="Peptidase_C26"/>
</dbReference>
<dbReference type="Proteomes" id="UP000289260">
    <property type="component" value="Chromosome"/>
</dbReference>
<dbReference type="PROSITE" id="PS51273">
    <property type="entry name" value="GATASE_TYPE_1"/>
    <property type="match status" value="1"/>
</dbReference>
<dbReference type="Pfam" id="PF07722">
    <property type="entry name" value="Peptidase_C26"/>
    <property type="match status" value="1"/>
</dbReference>
<dbReference type="GO" id="GO:0005829">
    <property type="term" value="C:cytosol"/>
    <property type="evidence" value="ECO:0007669"/>
    <property type="project" value="TreeGrafter"/>
</dbReference>